<dbReference type="AlphaFoldDB" id="A0A368FA72"/>
<proteinExistence type="predicted"/>
<dbReference type="OrthoDB" id="5874249at2759"/>
<dbReference type="Proteomes" id="UP000252519">
    <property type="component" value="Unassembled WGS sequence"/>
</dbReference>
<keyword evidence="2" id="KW-1185">Reference proteome</keyword>
<dbReference type="STRING" id="29170.A0A368FA72"/>
<gene>
    <name evidence="1" type="ORF">ANCCAN_27190</name>
</gene>
<evidence type="ECO:0000313" key="2">
    <source>
        <dbReference type="Proteomes" id="UP000252519"/>
    </source>
</evidence>
<organism evidence="1 2">
    <name type="scientific">Ancylostoma caninum</name>
    <name type="common">Dog hookworm</name>
    <dbReference type="NCBI Taxonomy" id="29170"/>
    <lineage>
        <taxon>Eukaryota</taxon>
        <taxon>Metazoa</taxon>
        <taxon>Ecdysozoa</taxon>
        <taxon>Nematoda</taxon>
        <taxon>Chromadorea</taxon>
        <taxon>Rhabditida</taxon>
        <taxon>Rhabditina</taxon>
        <taxon>Rhabditomorpha</taxon>
        <taxon>Strongyloidea</taxon>
        <taxon>Ancylostomatidae</taxon>
        <taxon>Ancylostomatinae</taxon>
        <taxon>Ancylostoma</taxon>
    </lineage>
</organism>
<sequence length="162" mass="18632">MKRPNDARLVFTKVSVPGKFFRKPLQNFVHHEDSIHIIEDFASLVTDCMFAEKRKSKSVSTRASQSTLMSSDLLLVLDSFYGTGRPKQIELPSRNEKRKLHRVNDMQLFELSEMVQSLWLQKAEKSCDAQALDRLIAWSAANKLQIPPKLMKRIAKIKSRTS</sequence>
<dbReference type="EMBL" id="JOJR01005052">
    <property type="protein sequence ID" value="RCN27077.1"/>
    <property type="molecule type" value="Genomic_DNA"/>
</dbReference>
<evidence type="ECO:0000313" key="1">
    <source>
        <dbReference type="EMBL" id="RCN27077.1"/>
    </source>
</evidence>
<accession>A0A368FA72</accession>
<comment type="caution">
    <text evidence="1">The sequence shown here is derived from an EMBL/GenBank/DDBJ whole genome shotgun (WGS) entry which is preliminary data.</text>
</comment>
<name>A0A368FA72_ANCCA</name>
<protein>
    <submittedName>
        <fullName evidence="1">Uncharacterized protein</fullName>
    </submittedName>
</protein>
<reference evidence="1 2" key="1">
    <citation type="submission" date="2014-10" db="EMBL/GenBank/DDBJ databases">
        <title>Draft genome of the hookworm Ancylostoma caninum.</title>
        <authorList>
            <person name="Mitreva M."/>
        </authorList>
    </citation>
    <scope>NUCLEOTIDE SEQUENCE [LARGE SCALE GENOMIC DNA]</scope>
    <source>
        <strain evidence="1 2">Baltimore</strain>
    </source>
</reference>